<dbReference type="OrthoDB" id="9714073at2759"/>
<accession>A0A340XRG6</accession>
<dbReference type="Pfam" id="PF00047">
    <property type="entry name" value="ig"/>
    <property type="match status" value="1"/>
</dbReference>
<dbReference type="Gene3D" id="2.60.40.10">
    <property type="entry name" value="Immunoglobulins"/>
    <property type="match status" value="3"/>
</dbReference>
<dbReference type="RefSeq" id="XP_007463926.1">
    <property type="nucleotide sequence ID" value="XM_007463864.1"/>
</dbReference>
<protein>
    <submittedName>
        <fullName evidence="7">Leukocyte immunoglobulin-like receptor subfamily A member 3-like</fullName>
    </submittedName>
</protein>
<feature type="region of interest" description="Disordered" evidence="4">
    <location>
        <begin position="25"/>
        <end position="74"/>
    </location>
</feature>
<evidence type="ECO:0000259" key="5">
    <source>
        <dbReference type="Pfam" id="PF00047"/>
    </source>
</evidence>
<dbReference type="GO" id="GO:0005886">
    <property type="term" value="C:plasma membrane"/>
    <property type="evidence" value="ECO:0007669"/>
    <property type="project" value="TreeGrafter"/>
</dbReference>
<keyword evidence="1" id="KW-0732">Signal</keyword>
<organism evidence="6 7">
    <name type="scientific">Lipotes vexillifer</name>
    <name type="common">Yangtze river dolphin</name>
    <dbReference type="NCBI Taxonomy" id="118797"/>
    <lineage>
        <taxon>Eukaryota</taxon>
        <taxon>Metazoa</taxon>
        <taxon>Chordata</taxon>
        <taxon>Craniata</taxon>
        <taxon>Vertebrata</taxon>
        <taxon>Euteleostomi</taxon>
        <taxon>Mammalia</taxon>
        <taxon>Eutheria</taxon>
        <taxon>Laurasiatheria</taxon>
        <taxon>Artiodactyla</taxon>
        <taxon>Whippomorpha</taxon>
        <taxon>Cetacea</taxon>
        <taxon>Odontoceti</taxon>
        <taxon>Lipotidae</taxon>
        <taxon>Lipotes</taxon>
    </lineage>
</organism>
<feature type="compositionally biased region" description="Low complexity" evidence="4">
    <location>
        <begin position="169"/>
        <end position="182"/>
    </location>
</feature>
<dbReference type="GO" id="GO:0019221">
    <property type="term" value="P:cytokine-mediated signaling pathway"/>
    <property type="evidence" value="ECO:0007669"/>
    <property type="project" value="TreeGrafter"/>
</dbReference>
<dbReference type="STRING" id="118797.A0A340XRG6"/>
<keyword evidence="2" id="KW-1015">Disulfide bond</keyword>
<dbReference type="AlphaFoldDB" id="A0A340XRG6"/>
<dbReference type="InParanoid" id="A0A340XRG6"/>
<dbReference type="KEGG" id="lve:103086106"/>
<keyword evidence="3" id="KW-0393">Immunoglobulin domain</keyword>
<evidence type="ECO:0000256" key="3">
    <source>
        <dbReference type="ARBA" id="ARBA00023319"/>
    </source>
</evidence>
<evidence type="ECO:0000256" key="4">
    <source>
        <dbReference type="SAM" id="MobiDB-lite"/>
    </source>
</evidence>
<dbReference type="FunFam" id="2.60.40.10:FF:000049">
    <property type="entry name" value="Leukocyte immunoglobulin-like receptor subfamily B member 1"/>
    <property type="match status" value="2"/>
</dbReference>
<dbReference type="PANTHER" id="PTHR11738:SF88">
    <property type="entry name" value="IG-LIKE DOMAIN-CONTAINING PROTEIN"/>
    <property type="match status" value="1"/>
</dbReference>
<proteinExistence type="predicted"/>
<dbReference type="GO" id="GO:0032396">
    <property type="term" value="F:inhibitory MHC class I receptor activity"/>
    <property type="evidence" value="ECO:0007669"/>
    <property type="project" value="TreeGrafter"/>
</dbReference>
<reference evidence="7" key="1">
    <citation type="submission" date="2025-08" db="UniProtKB">
        <authorList>
            <consortium name="RefSeq"/>
        </authorList>
    </citation>
    <scope>IDENTIFICATION</scope>
</reference>
<dbReference type="InterPro" id="IPR013783">
    <property type="entry name" value="Ig-like_fold"/>
</dbReference>
<dbReference type="InterPro" id="IPR013151">
    <property type="entry name" value="Immunoglobulin_dom"/>
</dbReference>
<dbReference type="InterPro" id="IPR036179">
    <property type="entry name" value="Ig-like_dom_sf"/>
</dbReference>
<evidence type="ECO:0000313" key="7">
    <source>
        <dbReference type="RefSeq" id="XP_007463926.1"/>
    </source>
</evidence>
<feature type="region of interest" description="Disordered" evidence="4">
    <location>
        <begin position="344"/>
        <end position="411"/>
    </location>
</feature>
<dbReference type="GeneID" id="103086106"/>
<feature type="domain" description="Immunoglobulin-like beta-sandwich" evidence="5">
    <location>
        <begin position="282"/>
        <end position="347"/>
    </location>
</feature>
<dbReference type="SUPFAM" id="SSF48726">
    <property type="entry name" value="Immunoglobulin"/>
    <property type="match status" value="3"/>
</dbReference>
<name>A0A340XRG6_LIPVE</name>
<feature type="non-terminal residue" evidence="7">
    <location>
        <position position="1"/>
    </location>
</feature>
<keyword evidence="6" id="KW-1185">Reference proteome</keyword>
<sequence length="426" mass="45311">GGRSHPPGNVPLPLSHTYLSLRFSSDPTQQLARARDIVSRTDRGEAGGPELSGKGKSSAVAAPSSRTCRSRPRSRGLRLWTSRSHFPDEQVKRVKKMGDRLTNLRRLLGRQAGLARVLTKPSIWADPGVMVAKGSPVTILSPGSLRADDYHLYRERPSGLWEAKAPQDSSNKASFPFESSSSSTAGQYQCVYRSRKDRGAQSPSLSAQPRPVVASGGSVSLACSSQFAGGTLHLLKEGGVYREPSVSAQPGSLVLRGDSLIAGMYRKPSLSAQLWASGPCRENVTLQCGSEVWSDPLHLSKEGSLTPPQHLRLQDTAPPFQNSFTLSPVTSAHSGTYTCYSSLSTSPSLMSQPGDPWSSCSQARSPLPISIEEPDPRPTALSRGSSELEEKTGDTGPSATGGPTHGGGTAALGLQTLTHTHKRHGC</sequence>
<dbReference type="GO" id="GO:0002764">
    <property type="term" value="P:immune response-regulating signaling pathway"/>
    <property type="evidence" value="ECO:0007669"/>
    <property type="project" value="TreeGrafter"/>
</dbReference>
<evidence type="ECO:0000256" key="1">
    <source>
        <dbReference type="ARBA" id="ARBA00022729"/>
    </source>
</evidence>
<dbReference type="Proteomes" id="UP000265300">
    <property type="component" value="Unplaced"/>
</dbReference>
<feature type="region of interest" description="Disordered" evidence="4">
    <location>
        <begin position="161"/>
        <end position="182"/>
    </location>
</feature>
<gene>
    <name evidence="7" type="primary">LOC103086106</name>
</gene>
<dbReference type="InterPro" id="IPR050412">
    <property type="entry name" value="Ig-like_Receptors_ImmuneReg"/>
</dbReference>
<evidence type="ECO:0000313" key="6">
    <source>
        <dbReference type="Proteomes" id="UP000265300"/>
    </source>
</evidence>
<evidence type="ECO:0000256" key="2">
    <source>
        <dbReference type="ARBA" id="ARBA00023157"/>
    </source>
</evidence>
<feature type="compositionally biased region" description="Basic and acidic residues" evidence="4">
    <location>
        <begin position="33"/>
        <end position="45"/>
    </location>
</feature>
<dbReference type="PANTHER" id="PTHR11738">
    <property type="entry name" value="MHC CLASS I NK CELL RECEPTOR"/>
    <property type="match status" value="1"/>
</dbReference>